<evidence type="ECO:0000256" key="18">
    <source>
        <dbReference type="SAM" id="MobiDB-lite"/>
    </source>
</evidence>
<feature type="compositionally biased region" description="Polar residues" evidence="18">
    <location>
        <begin position="202"/>
        <end position="211"/>
    </location>
</feature>
<keyword evidence="13" id="KW-0539">Nucleus</keyword>
<evidence type="ECO:0000313" key="20">
    <source>
        <dbReference type="Proteomes" id="UP001150569"/>
    </source>
</evidence>
<keyword evidence="11" id="KW-0995">Kinetochore</keyword>
<organism evidence="19 20">
    <name type="scientific">Tieghemiomyces parasiticus</name>
    <dbReference type="NCBI Taxonomy" id="78921"/>
    <lineage>
        <taxon>Eukaryota</taxon>
        <taxon>Fungi</taxon>
        <taxon>Fungi incertae sedis</taxon>
        <taxon>Zoopagomycota</taxon>
        <taxon>Kickxellomycotina</taxon>
        <taxon>Dimargaritomycetes</taxon>
        <taxon>Dimargaritales</taxon>
        <taxon>Dimargaritaceae</taxon>
        <taxon>Tieghemiomyces</taxon>
    </lineage>
</organism>
<accession>A0A9W8ABF7</accession>
<keyword evidence="10" id="KW-0159">Chromosome partition</keyword>
<sequence length="219" mass="23773">MAQSTRKTPFRSRLAQASYSGDQRAVLGEYDRMKRHIHDINQHLQSLNVTHLPQLMDTLRIVERQSALVFTLIQSSVYTLISEQAEPVGATTSDTRSVAGGGDGGDVGPAGMGREYAVETPLSGFQDDGDRMGMILDGDDYDDRSSVSPTPQPSSRTLRVPPSGRSQPGTLLKAPPWRQQPQPSGLRVPSTGTRSVAGPSTIRFNLNSGPPQRSARRHP</sequence>
<evidence type="ECO:0000256" key="4">
    <source>
        <dbReference type="ARBA" id="ARBA00006277"/>
    </source>
</evidence>
<name>A0A9W8ABF7_9FUNG</name>
<dbReference type="PANTHER" id="PTHR28017:SF1">
    <property type="entry name" value="DASH COMPLEX SUBUNIT DAD3"/>
    <property type="match status" value="1"/>
</dbReference>
<evidence type="ECO:0000256" key="9">
    <source>
        <dbReference type="ARBA" id="ARBA00022776"/>
    </source>
</evidence>
<feature type="compositionally biased region" description="Polar residues" evidence="18">
    <location>
        <begin position="146"/>
        <end position="157"/>
    </location>
</feature>
<dbReference type="GO" id="GO:0042729">
    <property type="term" value="C:DASH complex"/>
    <property type="evidence" value="ECO:0007669"/>
    <property type="project" value="InterPro"/>
</dbReference>
<dbReference type="Pfam" id="PF08656">
    <property type="entry name" value="DASH_Dad3"/>
    <property type="match status" value="1"/>
</dbReference>
<feature type="region of interest" description="Disordered" evidence="18">
    <location>
        <begin position="86"/>
        <end position="219"/>
    </location>
</feature>
<comment type="similarity">
    <text evidence="4">Belongs to the DASH complex DAD3 family.</text>
</comment>
<evidence type="ECO:0000256" key="15">
    <source>
        <dbReference type="ARBA" id="ARBA00023328"/>
    </source>
</evidence>
<keyword evidence="15" id="KW-0137">Centromere</keyword>
<dbReference type="GO" id="GO:0008608">
    <property type="term" value="P:attachment of spindle microtubules to kinetochore"/>
    <property type="evidence" value="ECO:0007669"/>
    <property type="project" value="InterPro"/>
</dbReference>
<comment type="caution">
    <text evidence="19">The sequence shown here is derived from an EMBL/GenBank/DDBJ whole genome shotgun (WGS) entry which is preliminary data.</text>
</comment>
<dbReference type="GO" id="GO:0051010">
    <property type="term" value="F:microtubule plus-end binding"/>
    <property type="evidence" value="ECO:0007669"/>
    <property type="project" value="TreeGrafter"/>
</dbReference>
<dbReference type="Proteomes" id="UP001150569">
    <property type="component" value="Unassembled WGS sequence"/>
</dbReference>
<keyword evidence="7" id="KW-0132">Cell division</keyword>
<dbReference type="GO" id="GO:0051301">
    <property type="term" value="P:cell division"/>
    <property type="evidence" value="ECO:0007669"/>
    <property type="project" value="UniProtKB-KW"/>
</dbReference>
<evidence type="ECO:0000256" key="5">
    <source>
        <dbReference type="ARBA" id="ARBA00022454"/>
    </source>
</evidence>
<evidence type="ECO:0000256" key="16">
    <source>
        <dbReference type="ARBA" id="ARBA00044179"/>
    </source>
</evidence>
<dbReference type="PANTHER" id="PTHR28017">
    <property type="entry name" value="DASH COMPLEX SUBUNIT DAD3"/>
    <property type="match status" value="1"/>
</dbReference>
<gene>
    <name evidence="19" type="ORF">IWQ60_003111</name>
</gene>
<evidence type="ECO:0000256" key="2">
    <source>
        <dbReference type="ARBA" id="ARBA00004186"/>
    </source>
</evidence>
<dbReference type="GO" id="GO:0072686">
    <property type="term" value="C:mitotic spindle"/>
    <property type="evidence" value="ECO:0007669"/>
    <property type="project" value="InterPro"/>
</dbReference>
<keyword evidence="20" id="KW-1185">Reference proteome</keyword>
<evidence type="ECO:0000313" key="19">
    <source>
        <dbReference type="EMBL" id="KAJ1927222.1"/>
    </source>
</evidence>
<dbReference type="OrthoDB" id="2443965at2759"/>
<evidence type="ECO:0000256" key="13">
    <source>
        <dbReference type="ARBA" id="ARBA00023242"/>
    </source>
</evidence>
<comment type="subcellular location">
    <subcellularLocation>
        <location evidence="3">Chromosome</location>
        <location evidence="3">Centromere</location>
        <location evidence="3">Kinetochore</location>
    </subcellularLocation>
    <subcellularLocation>
        <location evidence="2">Cytoplasm</location>
        <location evidence="2">Cytoskeleton</location>
        <location evidence="2">Spindle</location>
    </subcellularLocation>
    <subcellularLocation>
        <location evidence="1">Nucleus</location>
    </subcellularLocation>
</comment>
<keyword evidence="6" id="KW-0963">Cytoplasm</keyword>
<evidence type="ECO:0000256" key="10">
    <source>
        <dbReference type="ARBA" id="ARBA00022829"/>
    </source>
</evidence>
<evidence type="ECO:0000256" key="3">
    <source>
        <dbReference type="ARBA" id="ARBA00004629"/>
    </source>
</evidence>
<evidence type="ECO:0000256" key="11">
    <source>
        <dbReference type="ARBA" id="ARBA00022838"/>
    </source>
</evidence>
<keyword evidence="9" id="KW-0498">Mitosis</keyword>
<keyword evidence="12" id="KW-0206">Cytoskeleton</keyword>
<proteinExistence type="inferred from homology"/>
<protein>
    <recommendedName>
        <fullName evidence="16">DASH complex subunit DAD3</fullName>
    </recommendedName>
    <alternativeName>
        <fullName evidence="17">Outer kinetochore protein DAD3</fullName>
    </alternativeName>
</protein>
<reference evidence="19" key="1">
    <citation type="submission" date="2022-07" db="EMBL/GenBank/DDBJ databases">
        <title>Phylogenomic reconstructions and comparative analyses of Kickxellomycotina fungi.</title>
        <authorList>
            <person name="Reynolds N.K."/>
            <person name="Stajich J.E."/>
            <person name="Barry K."/>
            <person name="Grigoriev I.V."/>
            <person name="Crous P."/>
            <person name="Smith M.E."/>
        </authorList>
    </citation>
    <scope>NUCLEOTIDE SEQUENCE</scope>
    <source>
        <strain evidence="19">RSA 861</strain>
    </source>
</reference>
<dbReference type="EMBL" id="JANBPT010000128">
    <property type="protein sequence ID" value="KAJ1927222.1"/>
    <property type="molecule type" value="Genomic_DNA"/>
</dbReference>
<evidence type="ECO:0000256" key="1">
    <source>
        <dbReference type="ARBA" id="ARBA00004123"/>
    </source>
</evidence>
<evidence type="ECO:0000256" key="7">
    <source>
        <dbReference type="ARBA" id="ARBA00022618"/>
    </source>
</evidence>
<evidence type="ECO:0000256" key="14">
    <source>
        <dbReference type="ARBA" id="ARBA00023306"/>
    </source>
</evidence>
<dbReference type="GO" id="GO:0005874">
    <property type="term" value="C:microtubule"/>
    <property type="evidence" value="ECO:0007669"/>
    <property type="project" value="UniProtKB-KW"/>
</dbReference>
<dbReference type="AlphaFoldDB" id="A0A9W8ABF7"/>
<evidence type="ECO:0000256" key="8">
    <source>
        <dbReference type="ARBA" id="ARBA00022701"/>
    </source>
</evidence>
<evidence type="ECO:0000256" key="12">
    <source>
        <dbReference type="ARBA" id="ARBA00023212"/>
    </source>
</evidence>
<keyword evidence="8" id="KW-0493">Microtubule</keyword>
<keyword evidence="5" id="KW-0158">Chromosome</keyword>
<evidence type="ECO:0000256" key="6">
    <source>
        <dbReference type="ARBA" id="ARBA00022490"/>
    </source>
</evidence>
<feature type="compositionally biased region" description="Gly residues" evidence="18">
    <location>
        <begin position="99"/>
        <end position="111"/>
    </location>
</feature>
<dbReference type="InterPro" id="IPR013965">
    <property type="entry name" value="DASH_Dad3"/>
</dbReference>
<evidence type="ECO:0000256" key="17">
    <source>
        <dbReference type="ARBA" id="ARBA00044305"/>
    </source>
</evidence>
<keyword evidence="14" id="KW-0131">Cell cycle</keyword>